<organism evidence="4">
    <name type="scientific">Cacopsylla melanoneura</name>
    <dbReference type="NCBI Taxonomy" id="428564"/>
    <lineage>
        <taxon>Eukaryota</taxon>
        <taxon>Metazoa</taxon>
        <taxon>Ecdysozoa</taxon>
        <taxon>Arthropoda</taxon>
        <taxon>Hexapoda</taxon>
        <taxon>Insecta</taxon>
        <taxon>Pterygota</taxon>
        <taxon>Neoptera</taxon>
        <taxon>Paraneoptera</taxon>
        <taxon>Hemiptera</taxon>
        <taxon>Sternorrhyncha</taxon>
        <taxon>Psylloidea</taxon>
        <taxon>Psyllidae</taxon>
        <taxon>Psyllinae</taxon>
        <taxon>Cacopsylla</taxon>
    </lineage>
</organism>
<keyword evidence="2" id="KW-0963">Cytoplasm</keyword>
<dbReference type="EMBL" id="HBUF01045275">
    <property type="protein sequence ID" value="CAG6619366.1"/>
    <property type="molecule type" value="Transcribed_RNA"/>
</dbReference>
<sequence>MCFLSLVQGCMYRGQTAQLILNYDFGFKLLEATAGSMGREPKILWAYPFERLRMSSDDGVKLLWLEFGSEEGEIELDLECSPKPLVFILHNCLSAKIHKMGLFT</sequence>
<dbReference type="InterPro" id="IPR055108">
    <property type="entry name" value="Syntrophin_4th"/>
</dbReference>
<protein>
    <submittedName>
        <fullName evidence="4">Beta-1-syntrophin</fullName>
    </submittedName>
</protein>
<dbReference type="PANTHER" id="PTHR10554">
    <property type="entry name" value="SYNTROPHIN"/>
    <property type="match status" value="1"/>
</dbReference>
<dbReference type="GO" id="GO:0016010">
    <property type="term" value="C:dystrophin-associated glycoprotein complex"/>
    <property type="evidence" value="ECO:0007669"/>
    <property type="project" value="TreeGrafter"/>
</dbReference>
<dbReference type="GO" id="GO:0005737">
    <property type="term" value="C:cytoplasm"/>
    <property type="evidence" value="ECO:0007669"/>
    <property type="project" value="UniProtKB-SubCell"/>
</dbReference>
<dbReference type="InterPro" id="IPR015482">
    <property type="entry name" value="Syntrophin"/>
</dbReference>
<comment type="subcellular location">
    <subcellularLocation>
        <location evidence="1">Cytoplasm</location>
    </subcellularLocation>
</comment>
<evidence type="ECO:0000259" key="3">
    <source>
        <dbReference type="Pfam" id="PF23012"/>
    </source>
</evidence>
<evidence type="ECO:0000256" key="2">
    <source>
        <dbReference type="ARBA" id="ARBA00022490"/>
    </source>
</evidence>
<accession>A0A8D8MA41</accession>
<proteinExistence type="predicted"/>
<feature type="domain" description="Syntrophin C-terminal PH" evidence="3">
    <location>
        <begin position="7"/>
        <end position="102"/>
    </location>
</feature>
<reference evidence="4" key="1">
    <citation type="submission" date="2021-05" db="EMBL/GenBank/DDBJ databases">
        <authorList>
            <person name="Alioto T."/>
            <person name="Alioto T."/>
            <person name="Gomez Garrido J."/>
        </authorList>
    </citation>
    <scope>NUCLEOTIDE SEQUENCE</scope>
</reference>
<evidence type="ECO:0000313" key="4">
    <source>
        <dbReference type="EMBL" id="CAG6619366.1"/>
    </source>
</evidence>
<dbReference type="PANTHER" id="PTHR10554:SF12">
    <property type="entry name" value="IP02644P"/>
    <property type="match status" value="1"/>
</dbReference>
<dbReference type="Pfam" id="PF23012">
    <property type="entry name" value="Syntrophin_4th"/>
    <property type="match status" value="1"/>
</dbReference>
<dbReference type="AlphaFoldDB" id="A0A8D8MA41"/>
<name>A0A8D8MA41_9HEMI</name>
<dbReference type="GO" id="GO:0005198">
    <property type="term" value="F:structural molecule activity"/>
    <property type="evidence" value="ECO:0007669"/>
    <property type="project" value="InterPro"/>
</dbReference>
<evidence type="ECO:0000256" key="1">
    <source>
        <dbReference type="ARBA" id="ARBA00004496"/>
    </source>
</evidence>